<dbReference type="EMBL" id="BRVO01000002">
    <property type="protein sequence ID" value="GLB49939.1"/>
    <property type="molecule type" value="Genomic_DNA"/>
</dbReference>
<evidence type="ECO:0000256" key="2">
    <source>
        <dbReference type="ARBA" id="ARBA00022475"/>
    </source>
</evidence>
<accession>A0ABQ5MKL7</accession>
<evidence type="ECO:0000256" key="7">
    <source>
        <dbReference type="SAM" id="Phobius"/>
    </source>
</evidence>
<feature type="domain" description="MacB-like periplasmic core" evidence="9">
    <location>
        <begin position="24"/>
        <end position="245"/>
    </location>
</feature>
<evidence type="ECO:0000256" key="5">
    <source>
        <dbReference type="ARBA" id="ARBA00023136"/>
    </source>
</evidence>
<feature type="transmembrane region" description="Helical" evidence="7">
    <location>
        <begin position="374"/>
        <end position="397"/>
    </location>
</feature>
<proteinExistence type="inferred from homology"/>
<evidence type="ECO:0000256" key="6">
    <source>
        <dbReference type="ARBA" id="ARBA00038076"/>
    </source>
</evidence>
<dbReference type="Proteomes" id="UP001143543">
    <property type="component" value="Unassembled WGS sequence"/>
</dbReference>
<keyword evidence="11" id="KW-1185">Reference proteome</keyword>
<evidence type="ECO:0000256" key="4">
    <source>
        <dbReference type="ARBA" id="ARBA00022989"/>
    </source>
</evidence>
<keyword evidence="2" id="KW-1003">Cell membrane</keyword>
<dbReference type="InterPro" id="IPR050250">
    <property type="entry name" value="Macrolide_Exporter_MacB"/>
</dbReference>
<feature type="transmembrane region" description="Helical" evidence="7">
    <location>
        <begin position="21"/>
        <end position="48"/>
    </location>
</feature>
<comment type="subcellular location">
    <subcellularLocation>
        <location evidence="1">Cell membrane</location>
        <topology evidence="1">Multi-pass membrane protein</topology>
    </subcellularLocation>
</comment>
<dbReference type="Pfam" id="PF12704">
    <property type="entry name" value="MacB_PCD"/>
    <property type="match status" value="1"/>
</dbReference>
<dbReference type="InterPro" id="IPR003838">
    <property type="entry name" value="ABC3_permease_C"/>
</dbReference>
<feature type="transmembrane region" description="Helical" evidence="7">
    <location>
        <begin position="335"/>
        <end position="368"/>
    </location>
</feature>
<feature type="transmembrane region" description="Helical" evidence="7">
    <location>
        <begin position="287"/>
        <end position="314"/>
    </location>
</feature>
<comment type="similarity">
    <text evidence="6">Belongs to the ABC-4 integral membrane protein family.</text>
</comment>
<protein>
    <submittedName>
        <fullName evidence="10">ABC transporter permease</fullName>
    </submittedName>
</protein>
<gene>
    <name evidence="10" type="ORF">Y10_23070</name>
</gene>
<feature type="domain" description="ABC3 transporter permease C-terminal" evidence="8">
    <location>
        <begin position="293"/>
        <end position="407"/>
    </location>
</feature>
<keyword evidence="4 7" id="KW-1133">Transmembrane helix</keyword>
<evidence type="ECO:0000259" key="8">
    <source>
        <dbReference type="Pfam" id="PF02687"/>
    </source>
</evidence>
<dbReference type="Pfam" id="PF02687">
    <property type="entry name" value="FtsX"/>
    <property type="match status" value="1"/>
</dbReference>
<keyword evidence="5 7" id="KW-0472">Membrane</keyword>
<evidence type="ECO:0000259" key="9">
    <source>
        <dbReference type="Pfam" id="PF12704"/>
    </source>
</evidence>
<organism evidence="10 11">
    <name type="scientific">Neptunitalea lumnitzerae</name>
    <dbReference type="NCBI Taxonomy" id="2965509"/>
    <lineage>
        <taxon>Bacteria</taxon>
        <taxon>Pseudomonadati</taxon>
        <taxon>Bacteroidota</taxon>
        <taxon>Flavobacteriia</taxon>
        <taxon>Flavobacteriales</taxon>
        <taxon>Flavobacteriaceae</taxon>
        <taxon>Neptunitalea</taxon>
    </lineage>
</organism>
<reference evidence="10" key="1">
    <citation type="submission" date="2022-07" db="EMBL/GenBank/DDBJ databases">
        <title>Taxonomy of Novel Oxalotrophic and Methylotrophic Bacteria.</title>
        <authorList>
            <person name="Sahin N."/>
            <person name="Tani A."/>
        </authorList>
    </citation>
    <scope>NUCLEOTIDE SEQUENCE</scope>
    <source>
        <strain evidence="10">Y10</strain>
    </source>
</reference>
<dbReference type="RefSeq" id="WP_281765558.1">
    <property type="nucleotide sequence ID" value="NZ_BRVO01000002.1"/>
</dbReference>
<evidence type="ECO:0000256" key="3">
    <source>
        <dbReference type="ARBA" id="ARBA00022692"/>
    </source>
</evidence>
<dbReference type="InterPro" id="IPR025857">
    <property type="entry name" value="MacB_PCD"/>
</dbReference>
<evidence type="ECO:0000256" key="1">
    <source>
        <dbReference type="ARBA" id="ARBA00004651"/>
    </source>
</evidence>
<evidence type="ECO:0000313" key="11">
    <source>
        <dbReference type="Proteomes" id="UP001143543"/>
    </source>
</evidence>
<comment type="caution">
    <text evidence="10">The sequence shown here is derived from an EMBL/GenBank/DDBJ whole genome shotgun (WGS) entry which is preliminary data.</text>
</comment>
<name>A0ABQ5MKL7_9FLAO</name>
<keyword evidence="3 7" id="KW-0812">Transmembrane</keyword>
<dbReference type="PANTHER" id="PTHR30572">
    <property type="entry name" value="MEMBRANE COMPONENT OF TRANSPORTER-RELATED"/>
    <property type="match status" value="1"/>
</dbReference>
<evidence type="ECO:0000313" key="10">
    <source>
        <dbReference type="EMBL" id="GLB49939.1"/>
    </source>
</evidence>
<dbReference type="PANTHER" id="PTHR30572:SF4">
    <property type="entry name" value="ABC TRANSPORTER PERMEASE YTRF"/>
    <property type="match status" value="1"/>
</dbReference>
<sequence length="414" mass="45328">MKLTQVAENIKIAFDAIKGQMLRTILTVVIISIGITALVGMLSVVSAFKNTLSNDFASMGANTFNLTRYDSDFRAQGSGEKEKINPQITYAQAKEFKEKFDYPYIQTSTSFTATATAEVKYLSEKTDPEVSVLGVDDYFLSNSGLEIENGRNFFPSDIKNNVNVCIVGSSFKNKLLKDVNPINKIISIRGAKFKIIGILEEKGSTFGNNQDNRVLIPIQVARSLYALPNINYNISVRVSDKQFLETAIGDATVTFRNIRTLTPLEESDFGIRRSDDLINRISEMTDVLGIVSIIIGAITIFGSSVALLNIMLVSVTERTREIGIRKALGAKKNSIVFQFFIETMLVAQIGALVGILFGVGIGLAVSLAIEFDFIIPWTAIVVAIIISGFVALISGVYPAIKAAKLDPVEALRYE</sequence>